<sequence length="251" mass="27868">MVLQEGSTYTFSQVLELNLETEEILADLGYRYRSAPLSLQSVEKTPFAPQVELMRAQMRERLPFVPMTNEATARAFYVTPLLFAALDQARFKMNVEHAVAGGRLRGRVDYLLRGRHDLVVAGVMNAELERGFRKLAVQMVALSEQLATPTVEPVHPRRARKAHRTGPVRGGAGNAGVIKSVRTQIFGLVTAGPVWQFGLLERGQKRITQDTEAYQLPRDAAKLVGIIAGLLGESEQDKVKREGERLSWASS</sequence>
<evidence type="ECO:0000256" key="1">
    <source>
        <dbReference type="SAM" id="MobiDB-lite"/>
    </source>
</evidence>
<evidence type="ECO:0000313" key="2">
    <source>
        <dbReference type="EMBL" id="MYC96822.1"/>
    </source>
</evidence>
<protein>
    <submittedName>
        <fullName evidence="2">Uncharacterized protein</fullName>
    </submittedName>
</protein>
<proteinExistence type="predicted"/>
<feature type="region of interest" description="Disordered" evidence="1">
    <location>
        <begin position="151"/>
        <end position="174"/>
    </location>
</feature>
<feature type="compositionally biased region" description="Basic residues" evidence="1">
    <location>
        <begin position="156"/>
        <end position="166"/>
    </location>
</feature>
<gene>
    <name evidence="2" type="ORF">F4X14_17790</name>
</gene>
<name>A0A6B1DBQ9_9CHLR</name>
<reference evidence="2" key="1">
    <citation type="submission" date="2019-09" db="EMBL/GenBank/DDBJ databases">
        <title>Characterisation of the sponge microbiome using genome-centric metagenomics.</title>
        <authorList>
            <person name="Engelberts J.P."/>
            <person name="Robbins S.J."/>
            <person name="De Goeij J.M."/>
            <person name="Aranda M."/>
            <person name="Bell S.C."/>
            <person name="Webster N.S."/>
        </authorList>
    </citation>
    <scope>NUCLEOTIDE SEQUENCE</scope>
    <source>
        <strain evidence="2">SB0661_bin_32</strain>
    </source>
</reference>
<dbReference type="AlphaFoldDB" id="A0A6B1DBQ9"/>
<organism evidence="2">
    <name type="scientific">Caldilineaceae bacterium SB0661_bin_32</name>
    <dbReference type="NCBI Taxonomy" id="2605255"/>
    <lineage>
        <taxon>Bacteria</taxon>
        <taxon>Bacillati</taxon>
        <taxon>Chloroflexota</taxon>
        <taxon>Caldilineae</taxon>
        <taxon>Caldilineales</taxon>
        <taxon>Caldilineaceae</taxon>
    </lineage>
</organism>
<dbReference type="EMBL" id="VXMH01000097">
    <property type="protein sequence ID" value="MYC96822.1"/>
    <property type="molecule type" value="Genomic_DNA"/>
</dbReference>
<accession>A0A6B1DBQ9</accession>
<comment type="caution">
    <text evidence="2">The sequence shown here is derived from an EMBL/GenBank/DDBJ whole genome shotgun (WGS) entry which is preliminary data.</text>
</comment>